<organism evidence="2">
    <name type="scientific">marine metagenome</name>
    <dbReference type="NCBI Taxonomy" id="408172"/>
    <lineage>
        <taxon>unclassified sequences</taxon>
        <taxon>metagenomes</taxon>
        <taxon>ecological metagenomes</taxon>
    </lineage>
</organism>
<dbReference type="SUPFAM" id="SSF88713">
    <property type="entry name" value="Glycoside hydrolase/deacetylase"/>
    <property type="match status" value="1"/>
</dbReference>
<reference evidence="2" key="1">
    <citation type="submission" date="2018-05" db="EMBL/GenBank/DDBJ databases">
        <authorList>
            <person name="Lanie J.A."/>
            <person name="Ng W.-L."/>
            <person name="Kazmierczak K.M."/>
            <person name="Andrzejewski T.M."/>
            <person name="Davidsen T.M."/>
            <person name="Wayne K.J."/>
            <person name="Tettelin H."/>
            <person name="Glass J.I."/>
            <person name="Rusch D."/>
            <person name="Podicherti R."/>
            <person name="Tsui H.-C.T."/>
            <person name="Winkler M.E."/>
        </authorList>
    </citation>
    <scope>NUCLEOTIDE SEQUENCE</scope>
</reference>
<dbReference type="Gene3D" id="3.20.20.370">
    <property type="entry name" value="Glycoside hydrolase/deacetylase"/>
    <property type="match status" value="1"/>
</dbReference>
<dbReference type="Pfam" id="PF01522">
    <property type="entry name" value="Polysacc_deac_1"/>
    <property type="match status" value="1"/>
</dbReference>
<gene>
    <name evidence="2" type="ORF">METZ01_LOCUS62204</name>
</gene>
<dbReference type="PANTHER" id="PTHR47561">
    <property type="entry name" value="POLYSACCHARIDE DEACETYLASE FAMILY PROTEIN (AFU_ORTHOLOGUE AFUA_6G05030)"/>
    <property type="match status" value="1"/>
</dbReference>
<protein>
    <recommendedName>
        <fullName evidence="1">NodB homology domain-containing protein</fullName>
    </recommendedName>
</protein>
<dbReference type="GO" id="GO:0016810">
    <property type="term" value="F:hydrolase activity, acting on carbon-nitrogen (but not peptide) bonds"/>
    <property type="evidence" value="ECO:0007669"/>
    <property type="project" value="InterPro"/>
</dbReference>
<evidence type="ECO:0000313" key="2">
    <source>
        <dbReference type="EMBL" id="SVA09350.1"/>
    </source>
</evidence>
<dbReference type="PANTHER" id="PTHR47561:SF1">
    <property type="entry name" value="POLYSACCHARIDE DEACETYLASE FAMILY PROTEIN (AFU_ORTHOLOGUE AFUA_6G05030)"/>
    <property type="match status" value="1"/>
</dbReference>
<dbReference type="InterPro" id="IPR002509">
    <property type="entry name" value="NODB_dom"/>
</dbReference>
<dbReference type="GO" id="GO:0005975">
    <property type="term" value="P:carbohydrate metabolic process"/>
    <property type="evidence" value="ECO:0007669"/>
    <property type="project" value="InterPro"/>
</dbReference>
<accession>A0A381SZB4</accession>
<dbReference type="EMBL" id="UINC01003800">
    <property type="protein sequence ID" value="SVA09350.1"/>
    <property type="molecule type" value="Genomic_DNA"/>
</dbReference>
<dbReference type="InterPro" id="IPR011330">
    <property type="entry name" value="Glyco_hydro/deAcase_b/a-brl"/>
</dbReference>
<dbReference type="AlphaFoldDB" id="A0A381SZB4"/>
<sequence>VKEKLKHYLTDGGSLLLETEAAKQILGTNSEPAFVDYIDTTNDSLFSSVASGSVGRKLNLPSKATQLKERHGRYLVEGTAVGKGYVIILPGGMIDSILSWGCTRRSFPSHGPLLPSERVAKVSKRTIRDIVNRSLQELFWRRDLPFVSLSPFPDGEDLLFSFRVDTDFASQKAVETLYELCKKHDVPATWFVETGSCQEWVDRYGKMEGHEIGLHCFKHRTFNNYTKNELDMRTGTSILRKNGITPRGYAGPFGEWNTTLAKALEHRGFEYSSEFALDYDNLPFYPFLGERSSFVMQIPIHPISTGTLRNARHSTEEMKNYFEIIMEDHLADRLPLFIYDHPANPDHETLDWLFQTVKDRKIPAMTMGQYADWWKIRTETHWSARLENGRLQLSSSNLGDSVKIEVFQSDGRHTIAEKNSDLELSKTAWRTTEAKTNRQPHISILHRLNRKMIFNDILHTYWKYKL</sequence>
<name>A0A381SZB4_9ZZZZ</name>
<feature type="non-terminal residue" evidence="2">
    <location>
        <position position="1"/>
    </location>
</feature>
<proteinExistence type="predicted"/>
<evidence type="ECO:0000259" key="1">
    <source>
        <dbReference type="Pfam" id="PF01522"/>
    </source>
</evidence>
<feature type="domain" description="NodB homology" evidence="1">
    <location>
        <begin position="171"/>
        <end position="271"/>
    </location>
</feature>